<dbReference type="Proteomes" id="UP000094828">
    <property type="component" value="Unassembled WGS sequence"/>
</dbReference>
<dbReference type="InterPro" id="IPR052017">
    <property type="entry name" value="TSUP"/>
</dbReference>
<dbReference type="InterPro" id="IPR002781">
    <property type="entry name" value="TM_pro_TauE-like"/>
</dbReference>
<keyword evidence="7 8" id="KW-0472">Membrane</keyword>
<comment type="similarity">
    <text evidence="2 8">Belongs to the 4-toluene sulfonate uptake permease (TSUP) (TC 2.A.102) family.</text>
</comment>
<accession>A0A1C3E7D8</accession>
<keyword evidence="6 8" id="KW-1133">Transmembrane helix</keyword>
<feature type="transmembrane region" description="Helical" evidence="8">
    <location>
        <begin position="48"/>
        <end position="68"/>
    </location>
</feature>
<dbReference type="GO" id="GO:0005886">
    <property type="term" value="C:plasma membrane"/>
    <property type="evidence" value="ECO:0007669"/>
    <property type="project" value="UniProtKB-SubCell"/>
</dbReference>
<evidence type="ECO:0000256" key="2">
    <source>
        <dbReference type="ARBA" id="ARBA00009142"/>
    </source>
</evidence>
<feature type="transmembrane region" description="Helical" evidence="8">
    <location>
        <begin position="143"/>
        <end position="169"/>
    </location>
</feature>
<keyword evidence="10" id="KW-1185">Reference proteome</keyword>
<evidence type="ECO:0000256" key="3">
    <source>
        <dbReference type="ARBA" id="ARBA00022448"/>
    </source>
</evidence>
<comment type="caution">
    <text evidence="9">The sequence shown here is derived from an EMBL/GenBank/DDBJ whole genome shotgun (WGS) entry which is preliminary data.</text>
</comment>
<reference evidence="9 10" key="1">
    <citation type="submission" date="2016-05" db="EMBL/GenBank/DDBJ databases">
        <title>Genomic and physiological characterization of Planctopirus sp. isolated from fresh water lake.</title>
        <authorList>
            <person name="Subhash Y."/>
            <person name="Ramana C."/>
        </authorList>
    </citation>
    <scope>NUCLEOTIDE SEQUENCE [LARGE SCALE GENOMIC DNA]</scope>
    <source>
        <strain evidence="9 10">JC280</strain>
    </source>
</reference>
<dbReference type="PANTHER" id="PTHR30269:SF0">
    <property type="entry name" value="MEMBRANE TRANSPORTER PROTEIN YFCA-RELATED"/>
    <property type="match status" value="1"/>
</dbReference>
<evidence type="ECO:0000256" key="1">
    <source>
        <dbReference type="ARBA" id="ARBA00004651"/>
    </source>
</evidence>
<evidence type="ECO:0000256" key="7">
    <source>
        <dbReference type="ARBA" id="ARBA00023136"/>
    </source>
</evidence>
<dbReference type="PANTHER" id="PTHR30269">
    <property type="entry name" value="TRANSMEMBRANE PROTEIN YFCA"/>
    <property type="match status" value="1"/>
</dbReference>
<feature type="transmembrane region" description="Helical" evidence="8">
    <location>
        <begin position="189"/>
        <end position="206"/>
    </location>
</feature>
<dbReference type="EMBL" id="LYDR01000144">
    <property type="protein sequence ID" value="ODA29134.1"/>
    <property type="molecule type" value="Genomic_DNA"/>
</dbReference>
<gene>
    <name evidence="9" type="ORF">A6X21_10005</name>
</gene>
<dbReference type="OrthoDB" id="9807082at2"/>
<feature type="transmembrane region" description="Helical" evidence="8">
    <location>
        <begin position="80"/>
        <end position="98"/>
    </location>
</feature>
<evidence type="ECO:0000256" key="4">
    <source>
        <dbReference type="ARBA" id="ARBA00022475"/>
    </source>
</evidence>
<dbReference type="Pfam" id="PF01925">
    <property type="entry name" value="TauE"/>
    <property type="match status" value="1"/>
</dbReference>
<keyword evidence="5 8" id="KW-0812">Transmembrane</keyword>
<evidence type="ECO:0000256" key="8">
    <source>
        <dbReference type="RuleBase" id="RU363041"/>
    </source>
</evidence>
<feature type="transmembrane region" description="Helical" evidence="8">
    <location>
        <begin position="213"/>
        <end position="233"/>
    </location>
</feature>
<proteinExistence type="inferred from homology"/>
<evidence type="ECO:0000256" key="6">
    <source>
        <dbReference type="ARBA" id="ARBA00022989"/>
    </source>
</evidence>
<dbReference type="RefSeq" id="WP_068850449.1">
    <property type="nucleotide sequence ID" value="NZ_LYDR01000144.1"/>
</dbReference>
<comment type="subcellular location">
    <subcellularLocation>
        <location evidence="1 8">Cell membrane</location>
        <topology evidence="1 8">Multi-pass membrane protein</topology>
    </subcellularLocation>
</comment>
<dbReference type="AlphaFoldDB" id="A0A1C3E7D8"/>
<protein>
    <recommendedName>
        <fullName evidence="8">Probable membrane transporter protein</fullName>
    </recommendedName>
</protein>
<keyword evidence="3" id="KW-0813">Transport</keyword>
<evidence type="ECO:0000313" key="9">
    <source>
        <dbReference type="EMBL" id="ODA29134.1"/>
    </source>
</evidence>
<evidence type="ECO:0000256" key="5">
    <source>
        <dbReference type="ARBA" id="ARBA00022692"/>
    </source>
</evidence>
<organism evidence="9 10">
    <name type="scientific">Planctopirus hydrillae</name>
    <dbReference type="NCBI Taxonomy" id="1841610"/>
    <lineage>
        <taxon>Bacteria</taxon>
        <taxon>Pseudomonadati</taxon>
        <taxon>Planctomycetota</taxon>
        <taxon>Planctomycetia</taxon>
        <taxon>Planctomycetales</taxon>
        <taxon>Planctomycetaceae</taxon>
        <taxon>Planctopirus</taxon>
    </lineage>
</organism>
<name>A0A1C3E7D8_9PLAN</name>
<keyword evidence="4 8" id="KW-1003">Cell membrane</keyword>
<feature type="transmembrane region" description="Helical" evidence="8">
    <location>
        <begin position="104"/>
        <end position="122"/>
    </location>
</feature>
<feature type="transmembrane region" description="Helical" evidence="8">
    <location>
        <begin position="239"/>
        <end position="257"/>
    </location>
</feature>
<dbReference type="STRING" id="1841610.A6X21_10005"/>
<sequence length="258" mass="27532">MEELWNFISLSAAALAAGVVNAVAGGGTLITFPTLTNVLGTAAEAGKIANVTSTVALFPGSIASAYGYRREMAEIREWRALLLGPSILGGAAGSLLLILLPELFFKTVVPWLILLATLLFLLQPTLSRVMGIGLPHARPHGRTLCGVLVFQFLVATYGGYFGAGIGILMLSSLSLLGIPDIHQMNALKTILASVINGISVIIFILSGKIDWGWAWPMILAAAIGGWLGAAYGRKLPRSLIRWFVIFTGFIVSIYFFLK</sequence>
<evidence type="ECO:0000313" key="10">
    <source>
        <dbReference type="Proteomes" id="UP000094828"/>
    </source>
</evidence>